<name>A0A5J4W0I4_9EUKA</name>
<evidence type="ECO:0000313" key="2">
    <source>
        <dbReference type="Proteomes" id="UP000324800"/>
    </source>
</evidence>
<evidence type="ECO:0000313" key="1">
    <source>
        <dbReference type="EMBL" id="KAA6388019.1"/>
    </source>
</evidence>
<comment type="caution">
    <text evidence="1">The sequence shown here is derived from an EMBL/GenBank/DDBJ whole genome shotgun (WGS) entry which is preliminary data.</text>
</comment>
<protein>
    <submittedName>
        <fullName evidence="1">Uncharacterized protein</fullName>
    </submittedName>
</protein>
<proteinExistence type="predicted"/>
<reference evidence="1 2" key="1">
    <citation type="submission" date="2019-03" db="EMBL/GenBank/DDBJ databases">
        <title>Single cell metagenomics reveals metabolic interactions within the superorganism composed of flagellate Streblomastix strix and complex community of Bacteroidetes bacteria on its surface.</title>
        <authorList>
            <person name="Treitli S.C."/>
            <person name="Kolisko M."/>
            <person name="Husnik F."/>
            <person name="Keeling P."/>
            <person name="Hampl V."/>
        </authorList>
    </citation>
    <scope>NUCLEOTIDE SEQUENCE [LARGE SCALE GENOMIC DNA]</scope>
    <source>
        <strain evidence="1">ST1C</strain>
    </source>
</reference>
<dbReference type="AlphaFoldDB" id="A0A5J4W0I4"/>
<dbReference type="EMBL" id="SNRW01004149">
    <property type="protein sequence ID" value="KAA6388019.1"/>
    <property type="molecule type" value="Genomic_DNA"/>
</dbReference>
<accession>A0A5J4W0I4</accession>
<organism evidence="1 2">
    <name type="scientific">Streblomastix strix</name>
    <dbReference type="NCBI Taxonomy" id="222440"/>
    <lineage>
        <taxon>Eukaryota</taxon>
        <taxon>Metamonada</taxon>
        <taxon>Preaxostyla</taxon>
        <taxon>Oxymonadida</taxon>
        <taxon>Streblomastigidae</taxon>
        <taxon>Streblomastix</taxon>
    </lineage>
</organism>
<dbReference type="Proteomes" id="UP000324800">
    <property type="component" value="Unassembled WGS sequence"/>
</dbReference>
<gene>
    <name evidence="1" type="ORF">EZS28_016454</name>
</gene>
<sequence>MITVGDSYQTDTLVFRKIGHGLSWVNDQIVKPIVLPATKQFSGFIHGGGLIMKGIEVGTSALDALNGQGSKQDAKDKFNDLMDDPYLRNLSIESLSRLIKLHGGQS</sequence>